<proteinExistence type="inferred from homology"/>
<dbReference type="RefSeq" id="WP_237825610.1">
    <property type="nucleotide sequence ID" value="NZ_JAKLTQ010000020.1"/>
</dbReference>
<dbReference type="SUPFAM" id="SSF54909">
    <property type="entry name" value="Dimeric alpha+beta barrel"/>
    <property type="match status" value="1"/>
</dbReference>
<dbReference type="Gene3D" id="3.30.70.1060">
    <property type="entry name" value="Dimeric alpha+beta barrel"/>
    <property type="match status" value="1"/>
</dbReference>
<dbReference type="InterPro" id="IPR011008">
    <property type="entry name" value="Dimeric_a/b-barrel"/>
</dbReference>
<evidence type="ECO:0000256" key="1">
    <source>
        <dbReference type="ARBA" id="ARBA00007689"/>
    </source>
</evidence>
<dbReference type="EMBL" id="JAKLTQ010000020">
    <property type="protein sequence ID" value="MCG2624117.1"/>
    <property type="molecule type" value="Genomic_DNA"/>
</dbReference>
<sequence>MAVFAVTYSYEPEAAATRADLFAEHRTWLSHIDAEDRLLGAGVFADKSGSLLVFRADSSEALEHDLNEDPFAQAGAIAVTDVREWTPNWGVLALAAENDRS</sequence>
<dbReference type="InterPro" id="IPR005545">
    <property type="entry name" value="YCII"/>
</dbReference>
<dbReference type="PANTHER" id="PTHR37828:SF1">
    <property type="entry name" value="YCII-RELATED DOMAIN-CONTAINING PROTEIN"/>
    <property type="match status" value="1"/>
</dbReference>
<protein>
    <submittedName>
        <fullName evidence="3">YciI family protein</fullName>
    </submittedName>
</protein>
<evidence type="ECO:0000313" key="3">
    <source>
        <dbReference type="EMBL" id="MCG2624117.1"/>
    </source>
</evidence>
<comment type="caution">
    <text evidence="3">The sequence shown here is derived from an EMBL/GenBank/DDBJ whole genome shotgun (WGS) entry which is preliminary data.</text>
</comment>
<name>A0ABS9LBQ9_9MICC</name>
<keyword evidence="4" id="KW-1185">Reference proteome</keyword>
<evidence type="ECO:0000259" key="2">
    <source>
        <dbReference type="Pfam" id="PF03795"/>
    </source>
</evidence>
<dbReference type="PANTHER" id="PTHR37828">
    <property type="entry name" value="GSR2449 PROTEIN"/>
    <property type="match status" value="1"/>
</dbReference>
<gene>
    <name evidence="3" type="ORF">LVY72_19705</name>
</gene>
<organism evidence="3 4">
    <name type="scientific">Arthrobacter hankyongi</name>
    <dbReference type="NCBI Taxonomy" id="2904801"/>
    <lineage>
        <taxon>Bacteria</taxon>
        <taxon>Bacillati</taxon>
        <taxon>Actinomycetota</taxon>
        <taxon>Actinomycetes</taxon>
        <taxon>Micrococcales</taxon>
        <taxon>Micrococcaceae</taxon>
        <taxon>Arthrobacter</taxon>
    </lineage>
</organism>
<evidence type="ECO:0000313" key="4">
    <source>
        <dbReference type="Proteomes" id="UP001165368"/>
    </source>
</evidence>
<reference evidence="3" key="1">
    <citation type="submission" date="2022-01" db="EMBL/GenBank/DDBJ databases">
        <authorList>
            <person name="Jo J.-H."/>
            <person name="Im W.-T."/>
        </authorList>
    </citation>
    <scope>NUCLEOTIDE SEQUENCE</scope>
    <source>
        <strain evidence="3">I2-34</strain>
    </source>
</reference>
<dbReference type="Pfam" id="PF03795">
    <property type="entry name" value="YCII"/>
    <property type="match status" value="1"/>
</dbReference>
<accession>A0ABS9LBQ9</accession>
<dbReference type="Proteomes" id="UP001165368">
    <property type="component" value="Unassembled WGS sequence"/>
</dbReference>
<feature type="domain" description="YCII-related" evidence="2">
    <location>
        <begin position="4"/>
        <end position="86"/>
    </location>
</feature>
<comment type="similarity">
    <text evidence="1">Belongs to the YciI family.</text>
</comment>